<dbReference type="GO" id="GO:0005524">
    <property type="term" value="F:ATP binding"/>
    <property type="evidence" value="ECO:0007669"/>
    <property type="project" value="UniProtKB-UniRule"/>
</dbReference>
<name>A0A6J8AME1_MYTCO</name>
<evidence type="ECO:0000313" key="3">
    <source>
        <dbReference type="EMBL" id="CAC5370635.1"/>
    </source>
</evidence>
<protein>
    <recommendedName>
        <fullName evidence="2">Protein kinase domain-containing protein</fullName>
    </recommendedName>
</protein>
<dbReference type="PANTHER" id="PTHR44167:SF24">
    <property type="entry name" value="SERINE_THREONINE-PROTEIN KINASE CHK2"/>
    <property type="match status" value="1"/>
</dbReference>
<dbReference type="AlphaFoldDB" id="A0A6J8AME1"/>
<dbReference type="Gene3D" id="1.10.510.10">
    <property type="entry name" value="Transferase(Phosphotransferase) domain 1"/>
    <property type="match status" value="1"/>
</dbReference>
<dbReference type="InterPro" id="IPR011009">
    <property type="entry name" value="Kinase-like_dom_sf"/>
</dbReference>
<evidence type="ECO:0000313" key="4">
    <source>
        <dbReference type="Proteomes" id="UP000507470"/>
    </source>
</evidence>
<dbReference type="PANTHER" id="PTHR44167">
    <property type="entry name" value="OVARIAN-SPECIFIC SERINE/THREONINE-PROTEIN KINASE LOK-RELATED"/>
    <property type="match status" value="1"/>
</dbReference>
<gene>
    <name evidence="3" type="ORF">MCOR_9403</name>
</gene>
<dbReference type="CDD" id="cd00180">
    <property type="entry name" value="PKc"/>
    <property type="match status" value="1"/>
</dbReference>
<dbReference type="OrthoDB" id="6097776at2759"/>
<dbReference type="InterPro" id="IPR017441">
    <property type="entry name" value="Protein_kinase_ATP_BS"/>
</dbReference>
<keyword evidence="1" id="KW-0067">ATP-binding</keyword>
<dbReference type="PROSITE" id="PS50011">
    <property type="entry name" value="PROTEIN_KINASE_DOM"/>
    <property type="match status" value="1"/>
</dbReference>
<dbReference type="GO" id="GO:0004674">
    <property type="term" value="F:protein serine/threonine kinase activity"/>
    <property type="evidence" value="ECO:0007669"/>
    <property type="project" value="TreeGrafter"/>
</dbReference>
<dbReference type="GO" id="GO:0005737">
    <property type="term" value="C:cytoplasm"/>
    <property type="evidence" value="ECO:0007669"/>
    <property type="project" value="TreeGrafter"/>
</dbReference>
<proteinExistence type="predicted"/>
<organism evidence="3 4">
    <name type="scientific">Mytilus coruscus</name>
    <name type="common">Sea mussel</name>
    <dbReference type="NCBI Taxonomy" id="42192"/>
    <lineage>
        <taxon>Eukaryota</taxon>
        <taxon>Metazoa</taxon>
        <taxon>Spiralia</taxon>
        <taxon>Lophotrochozoa</taxon>
        <taxon>Mollusca</taxon>
        <taxon>Bivalvia</taxon>
        <taxon>Autobranchia</taxon>
        <taxon>Pteriomorphia</taxon>
        <taxon>Mytilida</taxon>
        <taxon>Mytiloidea</taxon>
        <taxon>Mytilidae</taxon>
        <taxon>Mytilinae</taxon>
        <taxon>Mytilus</taxon>
    </lineage>
</organism>
<sequence length="351" mass="38554">MECRYNEVTTTHAPPPAVFSPDTLTSNAATYLTSKKLDNSGNALSKIDGAFVGTSPRPSKTALMVIPGRFSPASSLFICEMEESKKQTHCLVCPFTGSSLPEIILQDIIFTKVDTRAEKYKCLGTGVTSAVFEGQVVINNCGLKSVAVKLFKQPFDNLEGISAEAGLLKMLEPTGITPKLFGILQRTSEGNHPGIVQELIQSSVTLHQLIVGKPPFITKQKWYNIAYQLAFGLKSINEQGVLINDLKSDNVLVNISTDDCRLTFIDMGHASYMHGKRFPMTTEQASIYRHLAPEIANGQETSESSEVFALGVIFKDIPLEELSFISHKCLSKIPLLRPSVYDILSFVEEIM</sequence>
<reference evidence="3 4" key="1">
    <citation type="submission" date="2020-06" db="EMBL/GenBank/DDBJ databases">
        <authorList>
            <person name="Li R."/>
            <person name="Bekaert M."/>
        </authorList>
    </citation>
    <scope>NUCLEOTIDE SEQUENCE [LARGE SCALE GENOMIC DNA]</scope>
    <source>
        <strain evidence="4">wild</strain>
    </source>
</reference>
<feature type="domain" description="Protein kinase" evidence="2">
    <location>
        <begin position="117"/>
        <end position="351"/>
    </location>
</feature>
<keyword evidence="1" id="KW-0547">Nucleotide-binding</keyword>
<evidence type="ECO:0000259" key="2">
    <source>
        <dbReference type="PROSITE" id="PS50011"/>
    </source>
</evidence>
<dbReference type="SMART" id="SM00220">
    <property type="entry name" value="S_TKc"/>
    <property type="match status" value="1"/>
</dbReference>
<feature type="binding site" evidence="1">
    <location>
        <position position="149"/>
    </location>
    <ligand>
        <name>ATP</name>
        <dbReference type="ChEBI" id="CHEBI:30616"/>
    </ligand>
</feature>
<dbReference type="EMBL" id="CACVKT020001726">
    <property type="protein sequence ID" value="CAC5370635.1"/>
    <property type="molecule type" value="Genomic_DNA"/>
</dbReference>
<dbReference type="Proteomes" id="UP000507470">
    <property type="component" value="Unassembled WGS sequence"/>
</dbReference>
<accession>A0A6J8AME1</accession>
<evidence type="ECO:0000256" key="1">
    <source>
        <dbReference type="PROSITE-ProRule" id="PRU10141"/>
    </source>
</evidence>
<dbReference type="InterPro" id="IPR000719">
    <property type="entry name" value="Prot_kinase_dom"/>
</dbReference>
<dbReference type="Pfam" id="PF00069">
    <property type="entry name" value="Pkinase"/>
    <property type="match status" value="1"/>
</dbReference>
<dbReference type="GO" id="GO:0044773">
    <property type="term" value="P:mitotic DNA damage checkpoint signaling"/>
    <property type="evidence" value="ECO:0007669"/>
    <property type="project" value="TreeGrafter"/>
</dbReference>
<keyword evidence="4" id="KW-1185">Reference proteome</keyword>
<dbReference type="SUPFAM" id="SSF56112">
    <property type="entry name" value="Protein kinase-like (PK-like)"/>
    <property type="match status" value="1"/>
</dbReference>
<dbReference type="GO" id="GO:0005634">
    <property type="term" value="C:nucleus"/>
    <property type="evidence" value="ECO:0007669"/>
    <property type="project" value="TreeGrafter"/>
</dbReference>
<dbReference type="PROSITE" id="PS00107">
    <property type="entry name" value="PROTEIN_KINASE_ATP"/>
    <property type="match status" value="1"/>
</dbReference>